<dbReference type="CDD" id="cd07043">
    <property type="entry name" value="STAS_anti-anti-sigma_factors"/>
    <property type="match status" value="1"/>
</dbReference>
<proteinExistence type="predicted"/>
<sequence length="98" mass="10140">MPAIGPTLTNRNAAAVLRDGLSHVRQGDVTVDCSALTQVDSSAVAVLLAWQRAAAQRGQSLALHGVPPQLQSLASLYGVDGLLGLAAGASLPHHHHRH</sequence>
<keyword evidence="3" id="KW-1185">Reference proteome</keyword>
<gene>
    <name evidence="2" type="ORF">EV147_4187</name>
</gene>
<name>A0A4Q7RGS9_9BURK</name>
<dbReference type="PROSITE" id="PS50801">
    <property type="entry name" value="STAS"/>
    <property type="match status" value="1"/>
</dbReference>
<dbReference type="Proteomes" id="UP000291078">
    <property type="component" value="Unassembled WGS sequence"/>
</dbReference>
<feature type="domain" description="STAS" evidence="1">
    <location>
        <begin position="29"/>
        <end position="84"/>
    </location>
</feature>
<dbReference type="InterPro" id="IPR002645">
    <property type="entry name" value="STAS_dom"/>
</dbReference>
<dbReference type="AlphaFoldDB" id="A0A4Q7RGS9"/>
<evidence type="ECO:0000313" key="3">
    <source>
        <dbReference type="Proteomes" id="UP000291078"/>
    </source>
</evidence>
<organism evidence="2 3">
    <name type="scientific">Cupriavidus agavae</name>
    <dbReference type="NCBI Taxonomy" id="1001822"/>
    <lineage>
        <taxon>Bacteria</taxon>
        <taxon>Pseudomonadati</taxon>
        <taxon>Pseudomonadota</taxon>
        <taxon>Betaproteobacteria</taxon>
        <taxon>Burkholderiales</taxon>
        <taxon>Burkholderiaceae</taxon>
        <taxon>Cupriavidus</taxon>
    </lineage>
</organism>
<comment type="caution">
    <text evidence="2">The sequence shown here is derived from an EMBL/GenBank/DDBJ whole genome shotgun (WGS) entry which is preliminary data.</text>
</comment>
<evidence type="ECO:0000259" key="1">
    <source>
        <dbReference type="PROSITE" id="PS50801"/>
    </source>
</evidence>
<reference evidence="2 3" key="1">
    <citation type="journal article" date="2015" name="Stand. Genomic Sci.">
        <title>Genomic Encyclopedia of Bacterial and Archaeal Type Strains, Phase III: the genomes of soil and plant-associated and newly described type strains.</title>
        <authorList>
            <person name="Whitman W.B."/>
            <person name="Woyke T."/>
            <person name="Klenk H.P."/>
            <person name="Zhou Y."/>
            <person name="Lilburn T.G."/>
            <person name="Beck B.J."/>
            <person name="De Vos P."/>
            <person name="Vandamme P."/>
            <person name="Eisen J.A."/>
            <person name="Garrity G."/>
            <person name="Hugenholtz P."/>
            <person name="Kyrpides N.C."/>
        </authorList>
    </citation>
    <scope>NUCLEOTIDE SEQUENCE [LARGE SCALE GENOMIC DNA]</scope>
    <source>
        <strain evidence="2 3">ASC-9842</strain>
    </source>
</reference>
<dbReference type="EMBL" id="SGXM01000007">
    <property type="protein sequence ID" value="RZT32441.1"/>
    <property type="molecule type" value="Genomic_DNA"/>
</dbReference>
<dbReference type="Gene3D" id="3.30.750.24">
    <property type="entry name" value="STAS domain"/>
    <property type="match status" value="1"/>
</dbReference>
<accession>A0A4Q7RGS9</accession>
<protein>
    <submittedName>
        <fullName evidence="2">Phospholipid transport system transporter-binding protein</fullName>
    </submittedName>
</protein>
<dbReference type="RefSeq" id="WP_130393110.1">
    <property type="nucleotide sequence ID" value="NZ_SGXM01000007.1"/>
</dbReference>
<dbReference type="SUPFAM" id="SSF52091">
    <property type="entry name" value="SpoIIaa-like"/>
    <property type="match status" value="1"/>
</dbReference>
<dbReference type="Pfam" id="PF13466">
    <property type="entry name" value="STAS_2"/>
    <property type="match status" value="1"/>
</dbReference>
<dbReference type="OrthoDB" id="9156744at2"/>
<dbReference type="InterPro" id="IPR058548">
    <property type="entry name" value="MlaB-like_STAS"/>
</dbReference>
<evidence type="ECO:0000313" key="2">
    <source>
        <dbReference type="EMBL" id="RZT32441.1"/>
    </source>
</evidence>
<dbReference type="InterPro" id="IPR036513">
    <property type="entry name" value="STAS_dom_sf"/>
</dbReference>